<accession>A0A8T0TUG0</accession>
<comment type="caution">
    <text evidence="1">The sequence shown here is derived from an EMBL/GenBank/DDBJ whole genome shotgun (WGS) entry which is preliminary data.</text>
</comment>
<dbReference type="AlphaFoldDB" id="A0A8T0TUG0"/>
<name>A0A8T0TUG0_PANVG</name>
<dbReference type="Proteomes" id="UP000823388">
    <property type="component" value="Chromosome 3N"/>
</dbReference>
<gene>
    <name evidence="1" type="ORF">PVAP13_3NG040241</name>
</gene>
<reference evidence="1" key="1">
    <citation type="submission" date="2020-05" db="EMBL/GenBank/DDBJ databases">
        <title>WGS assembly of Panicum virgatum.</title>
        <authorList>
            <person name="Lovell J.T."/>
            <person name="Jenkins J."/>
            <person name="Shu S."/>
            <person name="Juenger T.E."/>
            <person name="Schmutz J."/>
        </authorList>
    </citation>
    <scope>NUCLEOTIDE SEQUENCE</scope>
    <source>
        <strain evidence="1">AP13</strain>
    </source>
</reference>
<proteinExistence type="predicted"/>
<dbReference type="EMBL" id="CM029042">
    <property type="protein sequence ID" value="KAG2615802.1"/>
    <property type="molecule type" value="Genomic_DNA"/>
</dbReference>
<organism evidence="1 2">
    <name type="scientific">Panicum virgatum</name>
    <name type="common">Blackwell switchgrass</name>
    <dbReference type="NCBI Taxonomy" id="38727"/>
    <lineage>
        <taxon>Eukaryota</taxon>
        <taxon>Viridiplantae</taxon>
        <taxon>Streptophyta</taxon>
        <taxon>Embryophyta</taxon>
        <taxon>Tracheophyta</taxon>
        <taxon>Spermatophyta</taxon>
        <taxon>Magnoliopsida</taxon>
        <taxon>Liliopsida</taxon>
        <taxon>Poales</taxon>
        <taxon>Poaceae</taxon>
        <taxon>PACMAD clade</taxon>
        <taxon>Panicoideae</taxon>
        <taxon>Panicodae</taxon>
        <taxon>Paniceae</taxon>
        <taxon>Panicinae</taxon>
        <taxon>Panicum</taxon>
        <taxon>Panicum sect. Hiantes</taxon>
    </lineage>
</organism>
<protein>
    <submittedName>
        <fullName evidence="1">Uncharacterized protein</fullName>
    </submittedName>
</protein>
<evidence type="ECO:0000313" key="1">
    <source>
        <dbReference type="EMBL" id="KAG2615802.1"/>
    </source>
</evidence>
<evidence type="ECO:0000313" key="2">
    <source>
        <dbReference type="Proteomes" id="UP000823388"/>
    </source>
</evidence>
<keyword evidence="2" id="KW-1185">Reference proteome</keyword>
<sequence>MSRLHTSSVYGNLRARSLFGPSRLLRQGN</sequence>